<comment type="subcellular location">
    <subcellularLocation>
        <location evidence="12">Cytoplasm</location>
    </subcellularLocation>
</comment>
<keyword evidence="10 12" id="KW-0234">DNA repair</keyword>
<evidence type="ECO:0000256" key="3">
    <source>
        <dbReference type="ARBA" id="ARBA00022679"/>
    </source>
</evidence>
<dbReference type="GO" id="GO:0006281">
    <property type="term" value="P:DNA repair"/>
    <property type="evidence" value="ECO:0007669"/>
    <property type="project" value="UniProtKB-UniRule"/>
</dbReference>
<dbReference type="InterPro" id="IPR036775">
    <property type="entry name" value="DNA_pol_Y-fam_lit_finger_sf"/>
</dbReference>
<feature type="active site" evidence="12">
    <location>
        <position position="103"/>
    </location>
</feature>
<feature type="domain" description="UmuC" evidence="13">
    <location>
        <begin position="4"/>
        <end position="180"/>
    </location>
</feature>
<keyword evidence="4 12" id="KW-0548">Nucleotidyltransferase</keyword>
<comment type="caution">
    <text evidence="14">The sequence shown here is derived from an EMBL/GenBank/DDBJ whole genome shotgun (WGS) entry which is preliminary data.</text>
</comment>
<dbReference type="NCBIfam" id="NF002677">
    <property type="entry name" value="PRK02406.1"/>
    <property type="match status" value="1"/>
</dbReference>
<dbReference type="PANTHER" id="PTHR11076">
    <property type="entry name" value="DNA REPAIR POLYMERASE UMUC / TRANSFERASE FAMILY MEMBER"/>
    <property type="match status" value="1"/>
</dbReference>
<dbReference type="InterPro" id="IPR043502">
    <property type="entry name" value="DNA/RNA_pol_sf"/>
</dbReference>
<dbReference type="CDD" id="cd03586">
    <property type="entry name" value="PolY_Pol_IV_kappa"/>
    <property type="match status" value="1"/>
</dbReference>
<dbReference type="PANTHER" id="PTHR11076:SF33">
    <property type="entry name" value="DNA POLYMERASE KAPPA"/>
    <property type="match status" value="1"/>
</dbReference>
<dbReference type="AlphaFoldDB" id="A0A2N6UKI4"/>
<dbReference type="GO" id="GO:0009432">
    <property type="term" value="P:SOS response"/>
    <property type="evidence" value="ECO:0007669"/>
    <property type="project" value="TreeGrafter"/>
</dbReference>
<keyword evidence="12" id="KW-0238">DNA-binding</keyword>
<dbReference type="GO" id="GO:0000287">
    <property type="term" value="F:magnesium ion binding"/>
    <property type="evidence" value="ECO:0007669"/>
    <property type="project" value="UniProtKB-UniRule"/>
</dbReference>
<keyword evidence="9 12" id="KW-0239">DNA-directed DNA polymerase</keyword>
<comment type="similarity">
    <text evidence="1 12">Belongs to the DNA polymerase type-Y family.</text>
</comment>
<dbReference type="SUPFAM" id="SSF56672">
    <property type="entry name" value="DNA/RNA polymerases"/>
    <property type="match status" value="1"/>
</dbReference>
<dbReference type="RefSeq" id="WP_102197403.1">
    <property type="nucleotide sequence ID" value="NZ_PNHP01000001.1"/>
</dbReference>
<evidence type="ECO:0000256" key="5">
    <source>
        <dbReference type="ARBA" id="ARBA00022705"/>
    </source>
</evidence>
<sequence>MNKILHIDCDAFYASCEELRNPKLKNHPMAVGGLSNKSIITTANYKAREYGIHSAMPVFIARQLCPNLIIIKVDRTYYKEKSKEVFDIIESYSHIKEQVSIDEAYIFIDNNEDKKIIAKKIQNQVLKQTGIGVSIGISYNKFLAKLASDWNKPFGIKEINEDDIPNILEDLDIKKVHGLGNKSVEKLKDIGIYKIRDLLKLDQEFLESLFGKQGRYIYKVIRGEDKRKVETYSKRKSIGREFTFRKNTKDMKILYSYIDEISEKIEDDLRAKDIKAYTINLKIKTEYFKTHTKSLTLSSPISKKEEISEIGKDLLDQIISNEKLRLLGISLSNLSQKDHKQLSLFDK</sequence>
<evidence type="ECO:0000256" key="2">
    <source>
        <dbReference type="ARBA" id="ARBA00022457"/>
    </source>
</evidence>
<evidence type="ECO:0000256" key="4">
    <source>
        <dbReference type="ARBA" id="ARBA00022695"/>
    </source>
</evidence>
<dbReference type="GO" id="GO:0005829">
    <property type="term" value="C:cytosol"/>
    <property type="evidence" value="ECO:0007669"/>
    <property type="project" value="TreeGrafter"/>
</dbReference>
<keyword evidence="12" id="KW-0963">Cytoplasm</keyword>
<dbReference type="Gene3D" id="3.30.1490.100">
    <property type="entry name" value="DNA polymerase, Y-family, little finger domain"/>
    <property type="match status" value="1"/>
</dbReference>
<reference evidence="14 15" key="1">
    <citation type="submission" date="2017-09" db="EMBL/GenBank/DDBJ databases">
        <title>Bacterial strain isolated from the female urinary microbiota.</title>
        <authorList>
            <person name="Thomas-White K."/>
            <person name="Kumar N."/>
            <person name="Forster S."/>
            <person name="Putonti C."/>
            <person name="Lawley T."/>
            <person name="Wolfe A.J."/>
        </authorList>
    </citation>
    <scope>NUCLEOTIDE SEQUENCE [LARGE SCALE GENOMIC DNA]</scope>
    <source>
        <strain evidence="14 15">UMB0204</strain>
    </source>
</reference>
<feature type="site" description="Substrate discrimination" evidence="12">
    <location>
        <position position="13"/>
    </location>
</feature>
<dbReference type="PROSITE" id="PS50173">
    <property type="entry name" value="UMUC"/>
    <property type="match status" value="1"/>
</dbReference>
<feature type="binding site" evidence="12">
    <location>
        <position position="8"/>
    </location>
    <ligand>
        <name>Mg(2+)</name>
        <dbReference type="ChEBI" id="CHEBI:18420"/>
    </ligand>
</feature>
<dbReference type="GO" id="GO:0006261">
    <property type="term" value="P:DNA-templated DNA replication"/>
    <property type="evidence" value="ECO:0007669"/>
    <property type="project" value="UniProtKB-UniRule"/>
</dbReference>
<comment type="catalytic activity">
    <reaction evidence="11 12">
        <text>DNA(n) + a 2'-deoxyribonucleoside 5'-triphosphate = DNA(n+1) + diphosphate</text>
        <dbReference type="Rhea" id="RHEA:22508"/>
        <dbReference type="Rhea" id="RHEA-COMP:17339"/>
        <dbReference type="Rhea" id="RHEA-COMP:17340"/>
        <dbReference type="ChEBI" id="CHEBI:33019"/>
        <dbReference type="ChEBI" id="CHEBI:61560"/>
        <dbReference type="ChEBI" id="CHEBI:173112"/>
        <dbReference type="EC" id="2.7.7.7"/>
    </reaction>
</comment>
<evidence type="ECO:0000256" key="9">
    <source>
        <dbReference type="ARBA" id="ARBA00022932"/>
    </source>
</evidence>
<keyword evidence="2 12" id="KW-0515">Mutator protein</keyword>
<evidence type="ECO:0000256" key="8">
    <source>
        <dbReference type="ARBA" id="ARBA00022842"/>
    </source>
</evidence>
<evidence type="ECO:0000256" key="7">
    <source>
        <dbReference type="ARBA" id="ARBA00022763"/>
    </source>
</evidence>
<proteinExistence type="inferred from homology"/>
<dbReference type="GeneID" id="84577717"/>
<evidence type="ECO:0000256" key="1">
    <source>
        <dbReference type="ARBA" id="ARBA00010945"/>
    </source>
</evidence>
<accession>A0A2N6UKI4</accession>
<dbReference type="Gene3D" id="3.30.70.270">
    <property type="match status" value="1"/>
</dbReference>
<dbReference type="InterPro" id="IPR024728">
    <property type="entry name" value="PolY_HhH_motif"/>
</dbReference>
<keyword evidence="6 12" id="KW-0479">Metal-binding</keyword>
<keyword evidence="7 12" id="KW-0227">DNA damage</keyword>
<dbReference type="InterPro" id="IPR001126">
    <property type="entry name" value="UmuC"/>
</dbReference>
<dbReference type="Pfam" id="PF11799">
    <property type="entry name" value="IMS_C"/>
    <property type="match status" value="1"/>
</dbReference>
<keyword evidence="5 12" id="KW-0235">DNA replication</keyword>
<dbReference type="Gene3D" id="1.10.150.20">
    <property type="entry name" value="5' to 3' exonuclease, C-terminal subdomain"/>
    <property type="match status" value="1"/>
</dbReference>
<dbReference type="Pfam" id="PF11798">
    <property type="entry name" value="IMS_HHH"/>
    <property type="match status" value="1"/>
</dbReference>
<dbReference type="Gene3D" id="3.40.1170.60">
    <property type="match status" value="1"/>
</dbReference>
<dbReference type="Pfam" id="PF00817">
    <property type="entry name" value="IMS"/>
    <property type="match status" value="1"/>
</dbReference>
<dbReference type="NCBIfam" id="NF010731">
    <property type="entry name" value="PRK14133.1"/>
    <property type="match status" value="1"/>
</dbReference>
<evidence type="ECO:0000256" key="11">
    <source>
        <dbReference type="ARBA" id="ARBA00049244"/>
    </source>
</evidence>
<dbReference type="EC" id="2.7.7.7" evidence="12"/>
<dbReference type="GO" id="GO:0042276">
    <property type="term" value="P:error-prone translesion synthesis"/>
    <property type="evidence" value="ECO:0007669"/>
    <property type="project" value="TreeGrafter"/>
</dbReference>
<dbReference type="InterPro" id="IPR043128">
    <property type="entry name" value="Rev_trsase/Diguanyl_cyclase"/>
</dbReference>
<evidence type="ECO:0000313" key="15">
    <source>
        <dbReference type="Proteomes" id="UP000235658"/>
    </source>
</evidence>
<organism evidence="14 15">
    <name type="scientific">Anaerococcus hydrogenalis</name>
    <dbReference type="NCBI Taxonomy" id="33029"/>
    <lineage>
        <taxon>Bacteria</taxon>
        <taxon>Bacillati</taxon>
        <taxon>Bacillota</taxon>
        <taxon>Tissierellia</taxon>
        <taxon>Tissierellales</taxon>
        <taxon>Peptoniphilaceae</taxon>
        <taxon>Anaerococcus</taxon>
    </lineage>
</organism>
<comment type="function">
    <text evidence="12">Poorly processive, error-prone DNA polymerase involved in untargeted mutagenesis. Copies undamaged DNA at stalled replication forks, which arise in vivo from mismatched or misaligned primer ends. These misaligned primers can be extended by PolIV. Exhibits no 3'-5' exonuclease (proofreading) activity. May be involved in translesional synthesis, in conjunction with the beta clamp from PolIII.</text>
</comment>
<comment type="subunit">
    <text evidence="12">Monomer.</text>
</comment>
<evidence type="ECO:0000256" key="6">
    <source>
        <dbReference type="ARBA" id="ARBA00022723"/>
    </source>
</evidence>
<name>A0A2N6UKI4_9FIRM</name>
<dbReference type="Proteomes" id="UP000235658">
    <property type="component" value="Unassembled WGS sequence"/>
</dbReference>
<evidence type="ECO:0000259" key="13">
    <source>
        <dbReference type="PROSITE" id="PS50173"/>
    </source>
</evidence>
<keyword evidence="8 12" id="KW-0460">Magnesium</keyword>
<comment type="cofactor">
    <cofactor evidence="12">
        <name>Mg(2+)</name>
        <dbReference type="ChEBI" id="CHEBI:18420"/>
    </cofactor>
    <text evidence="12">Binds 2 magnesium ions per subunit.</text>
</comment>
<evidence type="ECO:0000256" key="12">
    <source>
        <dbReference type="HAMAP-Rule" id="MF_01113"/>
    </source>
</evidence>
<dbReference type="InterPro" id="IPR022880">
    <property type="entry name" value="DNApol_IV"/>
</dbReference>
<dbReference type="FunFam" id="3.30.1490.100:FF:000004">
    <property type="entry name" value="DNA polymerase IV"/>
    <property type="match status" value="1"/>
</dbReference>
<dbReference type="GO" id="GO:0003684">
    <property type="term" value="F:damaged DNA binding"/>
    <property type="evidence" value="ECO:0007669"/>
    <property type="project" value="InterPro"/>
</dbReference>
<gene>
    <name evidence="12" type="primary">dinB</name>
    <name evidence="14" type="ORF">CJ192_00805</name>
</gene>
<dbReference type="SUPFAM" id="SSF100879">
    <property type="entry name" value="Lesion bypass DNA polymerase (Y-family), little finger domain"/>
    <property type="match status" value="1"/>
</dbReference>
<evidence type="ECO:0000256" key="10">
    <source>
        <dbReference type="ARBA" id="ARBA00023204"/>
    </source>
</evidence>
<dbReference type="HAMAP" id="MF_01113">
    <property type="entry name" value="DNApol_IV"/>
    <property type="match status" value="1"/>
</dbReference>
<keyword evidence="3 12" id="KW-0808">Transferase</keyword>
<protein>
    <recommendedName>
        <fullName evidence="12">DNA polymerase IV</fullName>
        <shortName evidence="12">Pol IV</shortName>
        <ecNumber evidence="12">2.7.7.7</ecNumber>
    </recommendedName>
</protein>
<dbReference type="InterPro" id="IPR017961">
    <property type="entry name" value="DNA_pol_Y-fam_little_finger"/>
</dbReference>
<dbReference type="EMBL" id="PNHP01000001">
    <property type="protein sequence ID" value="PMC82305.1"/>
    <property type="molecule type" value="Genomic_DNA"/>
</dbReference>
<dbReference type="InterPro" id="IPR050116">
    <property type="entry name" value="DNA_polymerase-Y"/>
</dbReference>
<feature type="binding site" evidence="12">
    <location>
        <position position="102"/>
    </location>
    <ligand>
        <name>Mg(2+)</name>
        <dbReference type="ChEBI" id="CHEBI:18420"/>
    </ligand>
</feature>
<dbReference type="GO" id="GO:0003887">
    <property type="term" value="F:DNA-directed DNA polymerase activity"/>
    <property type="evidence" value="ECO:0007669"/>
    <property type="project" value="UniProtKB-UniRule"/>
</dbReference>
<evidence type="ECO:0000313" key="14">
    <source>
        <dbReference type="EMBL" id="PMC82305.1"/>
    </source>
</evidence>